<keyword evidence="2" id="KW-1185">Reference proteome</keyword>
<gene>
    <name evidence="1" type="ORF">RFM23_26925</name>
</gene>
<name>A0ABU5AVC4_9HYPH</name>
<reference evidence="1 2" key="1">
    <citation type="submission" date="2023-08" db="EMBL/GenBank/DDBJ databases">
        <title>Implementing the SeqCode for naming new Mesorhizobium species isolated from Vachellia karroo root nodules.</title>
        <authorList>
            <person name="Van Lill M."/>
        </authorList>
    </citation>
    <scope>NUCLEOTIDE SEQUENCE [LARGE SCALE GENOMIC DNA]</scope>
    <source>
        <strain evidence="1 2">VK4B</strain>
    </source>
</reference>
<dbReference type="EMBL" id="JAVIIP010000019">
    <property type="protein sequence ID" value="MDX8541260.1"/>
    <property type="molecule type" value="Genomic_DNA"/>
</dbReference>
<proteinExistence type="predicted"/>
<accession>A0ABU5AVC4</accession>
<comment type="caution">
    <text evidence="1">The sequence shown here is derived from an EMBL/GenBank/DDBJ whole genome shotgun (WGS) entry which is preliminary data.</text>
</comment>
<sequence length="40" mass="4570">MSMLGSLADYSRLIMRAHNSAKTRYMMDALPPNLQQDVGW</sequence>
<protein>
    <submittedName>
        <fullName evidence="1">Uncharacterized protein</fullName>
    </submittedName>
</protein>
<dbReference type="RefSeq" id="WP_320321806.1">
    <property type="nucleotide sequence ID" value="NZ_JAVIIP010000019.1"/>
</dbReference>
<dbReference type="Proteomes" id="UP001276564">
    <property type="component" value="Unassembled WGS sequence"/>
</dbReference>
<organism evidence="1 2">
    <name type="scientific">Mesorhizobium abyssinicae</name>
    <dbReference type="NCBI Taxonomy" id="1209958"/>
    <lineage>
        <taxon>Bacteria</taxon>
        <taxon>Pseudomonadati</taxon>
        <taxon>Pseudomonadota</taxon>
        <taxon>Alphaproteobacteria</taxon>
        <taxon>Hyphomicrobiales</taxon>
        <taxon>Phyllobacteriaceae</taxon>
        <taxon>Mesorhizobium</taxon>
    </lineage>
</organism>
<evidence type="ECO:0000313" key="1">
    <source>
        <dbReference type="EMBL" id="MDX8541260.1"/>
    </source>
</evidence>
<evidence type="ECO:0000313" key="2">
    <source>
        <dbReference type="Proteomes" id="UP001276564"/>
    </source>
</evidence>